<proteinExistence type="predicted"/>
<dbReference type="EMBL" id="CM047580">
    <property type="protein sequence ID" value="KAI9920794.1"/>
    <property type="molecule type" value="Genomic_DNA"/>
</dbReference>
<evidence type="ECO:0000313" key="2">
    <source>
        <dbReference type="Proteomes" id="UP001163321"/>
    </source>
</evidence>
<protein>
    <submittedName>
        <fullName evidence="1">Uncharacterized protein</fullName>
    </submittedName>
</protein>
<accession>A0ACC0WRV7</accession>
<gene>
    <name evidence="1" type="ORF">PsorP6_000237</name>
</gene>
<sequence>MCIIFVTYLGAILFLIRYSATYASMHQKRHRVVERPERVSEKTDDQNAPWLLHMLPSYAAFAHDRAADADGPLGVLASHADKQLPLIQQSELRRCKMPRNPRPVMSLEAATSVLNP</sequence>
<keyword evidence="2" id="KW-1185">Reference proteome</keyword>
<reference evidence="1 2" key="1">
    <citation type="journal article" date="2022" name="bioRxiv">
        <title>The genome of the oomycete Peronosclerospora sorghi, a cosmopolitan pathogen of maize and sorghum, is inflated with dispersed pseudogenes.</title>
        <authorList>
            <person name="Fletcher K."/>
            <person name="Martin F."/>
            <person name="Isakeit T."/>
            <person name="Cavanaugh K."/>
            <person name="Magill C."/>
            <person name="Michelmore R."/>
        </authorList>
    </citation>
    <scope>NUCLEOTIDE SEQUENCE [LARGE SCALE GENOMIC DNA]</scope>
    <source>
        <strain evidence="1">P6</strain>
    </source>
</reference>
<comment type="caution">
    <text evidence="1">The sequence shown here is derived from an EMBL/GenBank/DDBJ whole genome shotgun (WGS) entry which is preliminary data.</text>
</comment>
<organism evidence="1 2">
    <name type="scientific">Peronosclerospora sorghi</name>
    <dbReference type="NCBI Taxonomy" id="230839"/>
    <lineage>
        <taxon>Eukaryota</taxon>
        <taxon>Sar</taxon>
        <taxon>Stramenopiles</taxon>
        <taxon>Oomycota</taxon>
        <taxon>Peronosporomycetes</taxon>
        <taxon>Peronosporales</taxon>
        <taxon>Peronosporaceae</taxon>
        <taxon>Peronosclerospora</taxon>
    </lineage>
</organism>
<evidence type="ECO:0000313" key="1">
    <source>
        <dbReference type="EMBL" id="KAI9920794.1"/>
    </source>
</evidence>
<name>A0ACC0WRV7_9STRA</name>
<dbReference type="Proteomes" id="UP001163321">
    <property type="component" value="Chromosome 1"/>
</dbReference>